<protein>
    <submittedName>
        <fullName evidence="10">Uncharacterized protein LOC103079627</fullName>
    </submittedName>
</protein>
<dbReference type="GO" id="GO:0007507">
    <property type="term" value="P:heart development"/>
    <property type="evidence" value="ECO:0007669"/>
    <property type="project" value="TreeGrafter"/>
</dbReference>
<dbReference type="CDD" id="cd00054">
    <property type="entry name" value="EGF_CA"/>
    <property type="match status" value="1"/>
</dbReference>
<evidence type="ECO:0000256" key="3">
    <source>
        <dbReference type="ARBA" id="ARBA00022729"/>
    </source>
</evidence>
<evidence type="ECO:0000256" key="2">
    <source>
        <dbReference type="ARBA" id="ARBA00022536"/>
    </source>
</evidence>
<dbReference type="GO" id="GO:0038092">
    <property type="term" value="P:nodal signaling pathway"/>
    <property type="evidence" value="ECO:0007669"/>
    <property type="project" value="TreeGrafter"/>
</dbReference>
<dbReference type="PROSITE" id="PS00022">
    <property type="entry name" value="EGF_1"/>
    <property type="match status" value="1"/>
</dbReference>
<dbReference type="Pfam" id="PF09443">
    <property type="entry name" value="CFC"/>
    <property type="match status" value="1"/>
</dbReference>
<dbReference type="GO" id="GO:0005576">
    <property type="term" value="C:extracellular region"/>
    <property type="evidence" value="ECO:0007669"/>
    <property type="project" value="TreeGrafter"/>
</dbReference>
<accession>A0A340XUX2</accession>
<name>A0A340XUX2_LIPVE</name>
<keyword evidence="5" id="KW-0325">Glycoprotein</keyword>
<dbReference type="InterPro" id="IPR050969">
    <property type="entry name" value="Dev_Signal_Modulators"/>
</dbReference>
<feature type="disulfide bond" evidence="6">
    <location>
        <begin position="407"/>
        <end position="416"/>
    </location>
</feature>
<comment type="caution">
    <text evidence="6">Lacks conserved residue(s) required for the propagation of feature annotation.</text>
</comment>
<keyword evidence="4 6" id="KW-1015">Disulfide bond</keyword>
<dbReference type="GO" id="GO:0009986">
    <property type="term" value="C:cell surface"/>
    <property type="evidence" value="ECO:0007669"/>
    <property type="project" value="TreeGrafter"/>
</dbReference>
<keyword evidence="2 6" id="KW-0245">EGF-like domain</keyword>
<evidence type="ECO:0000256" key="4">
    <source>
        <dbReference type="ARBA" id="ARBA00023157"/>
    </source>
</evidence>
<dbReference type="PANTHER" id="PTHR14949">
    <property type="entry name" value="EGF-LIKE-DOMAIN, MULTIPLE 7, 8"/>
    <property type="match status" value="1"/>
</dbReference>
<dbReference type="SUPFAM" id="SSF57196">
    <property type="entry name" value="EGF/Laminin"/>
    <property type="match status" value="2"/>
</dbReference>
<dbReference type="GO" id="GO:0001568">
    <property type="term" value="P:blood vessel development"/>
    <property type="evidence" value="ECO:0007669"/>
    <property type="project" value="TreeGrafter"/>
</dbReference>
<reference evidence="10" key="1">
    <citation type="submission" date="2025-08" db="UniProtKB">
        <authorList>
            <consortium name="RefSeq"/>
        </authorList>
    </citation>
    <scope>IDENTIFICATION</scope>
</reference>
<evidence type="ECO:0000256" key="6">
    <source>
        <dbReference type="PROSITE-ProRule" id="PRU00076"/>
    </source>
</evidence>
<feature type="domain" description="EGF-like" evidence="8">
    <location>
        <begin position="388"/>
        <end position="417"/>
    </location>
</feature>
<feature type="compositionally biased region" description="Polar residues" evidence="7">
    <location>
        <begin position="130"/>
        <end position="139"/>
    </location>
</feature>
<feature type="region of interest" description="Disordered" evidence="7">
    <location>
        <begin position="59"/>
        <end position="157"/>
    </location>
</feature>
<evidence type="ECO:0000256" key="7">
    <source>
        <dbReference type="SAM" id="MobiDB-lite"/>
    </source>
</evidence>
<keyword evidence="9" id="KW-1185">Reference proteome</keyword>
<evidence type="ECO:0000313" key="10">
    <source>
        <dbReference type="RefSeq" id="XP_007465053.1"/>
    </source>
</evidence>
<dbReference type="OrthoDB" id="9893603at2759"/>
<dbReference type="Proteomes" id="UP000265300">
    <property type="component" value="Unplaced"/>
</dbReference>
<dbReference type="Gene3D" id="2.10.25.10">
    <property type="entry name" value="Laminin"/>
    <property type="match status" value="1"/>
</dbReference>
<organism evidence="9 10">
    <name type="scientific">Lipotes vexillifer</name>
    <name type="common">Yangtze river dolphin</name>
    <dbReference type="NCBI Taxonomy" id="118797"/>
    <lineage>
        <taxon>Eukaryota</taxon>
        <taxon>Metazoa</taxon>
        <taxon>Chordata</taxon>
        <taxon>Craniata</taxon>
        <taxon>Vertebrata</taxon>
        <taxon>Euteleostomi</taxon>
        <taxon>Mammalia</taxon>
        <taxon>Eutheria</taxon>
        <taxon>Laurasiatheria</taxon>
        <taxon>Artiodactyla</taxon>
        <taxon>Whippomorpha</taxon>
        <taxon>Cetacea</taxon>
        <taxon>Odontoceti</taxon>
        <taxon>Lipotidae</taxon>
        <taxon>Lipotes</taxon>
    </lineage>
</organism>
<dbReference type="FunFam" id="2.10.25.10:FF:000421">
    <property type="entry name" value="Teratocarcinoma-derived growth factor"/>
    <property type="match status" value="1"/>
</dbReference>
<dbReference type="InterPro" id="IPR000742">
    <property type="entry name" value="EGF"/>
</dbReference>
<dbReference type="GO" id="GO:0009952">
    <property type="term" value="P:anterior/posterior pattern specification"/>
    <property type="evidence" value="ECO:0007669"/>
    <property type="project" value="TreeGrafter"/>
</dbReference>
<dbReference type="GO" id="GO:0007368">
    <property type="term" value="P:determination of left/right symmetry"/>
    <property type="evidence" value="ECO:0007669"/>
    <property type="project" value="TreeGrafter"/>
</dbReference>
<evidence type="ECO:0000256" key="1">
    <source>
        <dbReference type="ARBA" id="ARBA00007384"/>
    </source>
</evidence>
<keyword evidence="3" id="KW-0732">Signal</keyword>
<dbReference type="GO" id="GO:0070697">
    <property type="term" value="F:activin receptor binding"/>
    <property type="evidence" value="ECO:0007669"/>
    <property type="project" value="TreeGrafter"/>
</dbReference>
<evidence type="ECO:0000256" key="5">
    <source>
        <dbReference type="ARBA" id="ARBA00023180"/>
    </source>
</evidence>
<proteinExistence type="inferred from homology"/>
<dbReference type="GO" id="GO:0038100">
    <property type="term" value="F:nodal binding"/>
    <property type="evidence" value="ECO:0007669"/>
    <property type="project" value="TreeGrafter"/>
</dbReference>
<dbReference type="KEGG" id="lve:103079627"/>
<feature type="compositionally biased region" description="Pro residues" evidence="7">
    <location>
        <begin position="147"/>
        <end position="156"/>
    </location>
</feature>
<dbReference type="GeneID" id="103079627"/>
<comment type="similarity">
    <text evidence="1">Belongs to the EGF-CFC (Cripto-1/FRL1/Cryptic) family.</text>
</comment>
<dbReference type="RefSeq" id="XP_007465053.1">
    <property type="nucleotide sequence ID" value="XM_007464991.1"/>
</dbReference>
<dbReference type="PROSITE" id="PS50026">
    <property type="entry name" value="EGF_3"/>
    <property type="match status" value="1"/>
</dbReference>
<evidence type="ECO:0000259" key="8">
    <source>
        <dbReference type="PROSITE" id="PS50026"/>
    </source>
</evidence>
<dbReference type="PANTHER" id="PTHR14949:SF25">
    <property type="entry name" value="CRYPTIC FAMILY PROTEIN 1B-RELATED"/>
    <property type="match status" value="1"/>
</dbReference>
<dbReference type="InterPro" id="IPR019011">
    <property type="entry name" value="Cryptic/Cripto_CFC-dom"/>
</dbReference>
<sequence>MMQGLMTLSADKEAHIDNYEILHTTDECRFAKVKLAWHILTGMWLSRTLGLRWDQIQDSGAGRRHDSVSSEEPEAGGCTISVRPSLSADLSSHEVEPSPSPEVSTQSEPLLPTWLYQEESEQLQEDQKSGQKTSKTANTRPAWRRGPLPPAQPPVWPCGLHLYQQHQQQDLSPRGNLLPSSVKAETGTWSSLALGPQSEEMESKVALHTAGMPWVTWCPPKAETLEDLQARTSATGSHAKPQPVPTLHLPLLEPGHLAGGGFWNSSLLVLRQETDGPQAEQLKFLPCGQKLHNSRSEREDWAPPSFFKYSRLLFMISLALQIIHVGNSYQREKYKGSREGINSATAQKLQQKTLDWTLNHFRENDSAEGWRPQGSLPYSRTFRERAPPRPRCCRNGGTCVLGSFCVCPAHFTGRYCEHDQRHSECGALGHGTWTFRGCRLCRCVFAALHCLPLQTPGRCDLKDFLASHSNGPRTQLTGNVLLLLPCFLLKSVLSEGGGR</sequence>
<evidence type="ECO:0000313" key="9">
    <source>
        <dbReference type="Proteomes" id="UP000265300"/>
    </source>
</evidence>
<dbReference type="STRING" id="118797.A0A340XUX2"/>
<dbReference type="AlphaFoldDB" id="A0A340XUX2"/>
<gene>
    <name evidence="10" type="primary">LOC103079627</name>
</gene>
<dbReference type="InParanoid" id="A0A340XUX2"/>